<evidence type="ECO:0000313" key="1">
    <source>
        <dbReference type="EMBL" id="GBN76730.1"/>
    </source>
</evidence>
<dbReference type="AlphaFoldDB" id="A0A4Y2RMV6"/>
<name>A0A4Y2RMV6_ARAVE</name>
<gene>
    <name evidence="1" type="ORF">AVEN_180430_1</name>
</gene>
<keyword evidence="2" id="KW-1185">Reference proteome</keyword>
<dbReference type="EMBL" id="BGPR01017625">
    <property type="protein sequence ID" value="GBN76730.1"/>
    <property type="molecule type" value="Genomic_DNA"/>
</dbReference>
<sequence length="157" mass="18920">MLGIYYLCKKFETKRSIENNKRRDRKPKASTREDYECNICPEKERYIVKRDCERLETECVSSNSLPYNQKLRVDKLYSKNKIIRFITSQNKIWQGVWLLQKSIFRRFHDSGAVFYGHTKANMKRCGYEGRTQHQVNFFFLSLSESRPFRESTSIFFL</sequence>
<accession>A0A4Y2RMV6</accession>
<dbReference type="Proteomes" id="UP000499080">
    <property type="component" value="Unassembled WGS sequence"/>
</dbReference>
<proteinExistence type="predicted"/>
<organism evidence="1 2">
    <name type="scientific">Araneus ventricosus</name>
    <name type="common">Orbweaver spider</name>
    <name type="synonym">Epeira ventricosa</name>
    <dbReference type="NCBI Taxonomy" id="182803"/>
    <lineage>
        <taxon>Eukaryota</taxon>
        <taxon>Metazoa</taxon>
        <taxon>Ecdysozoa</taxon>
        <taxon>Arthropoda</taxon>
        <taxon>Chelicerata</taxon>
        <taxon>Arachnida</taxon>
        <taxon>Araneae</taxon>
        <taxon>Araneomorphae</taxon>
        <taxon>Entelegynae</taxon>
        <taxon>Araneoidea</taxon>
        <taxon>Araneidae</taxon>
        <taxon>Araneus</taxon>
    </lineage>
</organism>
<reference evidence="1 2" key="1">
    <citation type="journal article" date="2019" name="Sci. Rep.">
        <title>Orb-weaving spider Araneus ventricosus genome elucidates the spidroin gene catalogue.</title>
        <authorList>
            <person name="Kono N."/>
            <person name="Nakamura H."/>
            <person name="Ohtoshi R."/>
            <person name="Moran D.A.P."/>
            <person name="Shinohara A."/>
            <person name="Yoshida Y."/>
            <person name="Fujiwara M."/>
            <person name="Mori M."/>
            <person name="Tomita M."/>
            <person name="Arakawa K."/>
        </authorList>
    </citation>
    <scope>NUCLEOTIDE SEQUENCE [LARGE SCALE GENOMIC DNA]</scope>
</reference>
<comment type="caution">
    <text evidence="1">The sequence shown here is derived from an EMBL/GenBank/DDBJ whole genome shotgun (WGS) entry which is preliminary data.</text>
</comment>
<protein>
    <submittedName>
        <fullName evidence="1">Uncharacterized protein</fullName>
    </submittedName>
</protein>
<evidence type="ECO:0000313" key="2">
    <source>
        <dbReference type="Proteomes" id="UP000499080"/>
    </source>
</evidence>